<sequence>MKHIKTFESYKETDIDLSLKSIRSLVGYDWNPNVPQIWRGLNSKDGEMLLTHIYRREDTERSIKGGMWGIIGEYPSWRNFTNRTRAIVATTDKNYSDGWVGASLKMGESYVVVPLKDEIYVGVNQDFNLDGVLPYFKKITGLESRSYSFIPFLNDMYKISKYVEGKEQKALYRWDELKQAIDRTHEGDMIRLVDNLEDFSSLPALKERYAGILKFLKEHRFGSINEMMDYLVDPIRNGYRKMKYTDYIKELKNNPGTTIEVWFECDCYIIKQSDFNNIKEIS</sequence>
<dbReference type="EMBL" id="OU342829">
    <property type="protein sequence ID" value="CAG7580818.1"/>
    <property type="molecule type" value="Genomic_DNA"/>
</dbReference>
<gene>
    <name evidence="1" type="ORF">SLAVMIC_00567</name>
</gene>
<protein>
    <submittedName>
        <fullName evidence="1">Uncharacterized protein</fullName>
    </submittedName>
</protein>
<proteinExistence type="predicted"/>
<accession>A0A8D9FQW2</accession>
<reference evidence="1" key="1">
    <citation type="submission" date="2021-06" db="EMBL/GenBank/DDBJ databases">
        <authorList>
            <person name="Gannon L."/>
            <person name="Redgwell R T."/>
            <person name="Michniewski S."/>
            <person name="Harrison D C."/>
            <person name="Millard A."/>
        </authorList>
    </citation>
    <scope>NUCLEOTIDE SEQUENCE</scope>
</reference>
<evidence type="ECO:0000313" key="1">
    <source>
        <dbReference type="EMBL" id="CAG7580818.1"/>
    </source>
</evidence>
<name>A0A8D9FQW2_9VIRU</name>
<organism evidence="1">
    <name type="scientific">uncultured marine phage</name>
    <dbReference type="NCBI Taxonomy" id="707152"/>
    <lineage>
        <taxon>Viruses</taxon>
        <taxon>environmental samples</taxon>
    </lineage>
</organism>